<proteinExistence type="inferred from homology"/>
<evidence type="ECO:0000259" key="3">
    <source>
        <dbReference type="PROSITE" id="PS50056"/>
    </source>
</evidence>
<dbReference type="OrthoDB" id="10252009at2759"/>
<evidence type="ECO:0000256" key="1">
    <source>
        <dbReference type="ARBA" id="ARBA00009649"/>
    </source>
</evidence>
<organism evidence="4 5">
    <name type="scientific">Penicillium alfredii</name>
    <dbReference type="NCBI Taxonomy" id="1506179"/>
    <lineage>
        <taxon>Eukaryota</taxon>
        <taxon>Fungi</taxon>
        <taxon>Dikarya</taxon>
        <taxon>Ascomycota</taxon>
        <taxon>Pezizomycotina</taxon>
        <taxon>Eurotiomycetes</taxon>
        <taxon>Eurotiomycetidae</taxon>
        <taxon>Eurotiales</taxon>
        <taxon>Aspergillaceae</taxon>
        <taxon>Penicillium</taxon>
    </lineage>
</organism>
<dbReference type="Gene3D" id="3.90.190.10">
    <property type="entry name" value="Protein tyrosine phosphatase superfamily"/>
    <property type="match status" value="1"/>
</dbReference>
<feature type="region of interest" description="Disordered" evidence="2">
    <location>
        <begin position="299"/>
        <end position="361"/>
    </location>
</feature>
<dbReference type="SUPFAM" id="SSF52799">
    <property type="entry name" value="(Phosphotyrosine protein) phosphatases II"/>
    <property type="match status" value="1"/>
</dbReference>
<dbReference type="Proteomes" id="UP001141434">
    <property type="component" value="Unassembled WGS sequence"/>
</dbReference>
<feature type="compositionally biased region" description="Low complexity" evidence="2">
    <location>
        <begin position="299"/>
        <end position="317"/>
    </location>
</feature>
<dbReference type="InterPro" id="IPR000340">
    <property type="entry name" value="Dual-sp_phosphatase_cat-dom"/>
</dbReference>
<dbReference type="GO" id="GO:1990444">
    <property type="term" value="F:F-box domain binding"/>
    <property type="evidence" value="ECO:0007669"/>
    <property type="project" value="TreeGrafter"/>
</dbReference>
<reference evidence="4" key="1">
    <citation type="submission" date="2022-11" db="EMBL/GenBank/DDBJ databases">
        <authorList>
            <person name="Petersen C."/>
        </authorList>
    </citation>
    <scope>NUCLEOTIDE SEQUENCE</scope>
    <source>
        <strain evidence="4">IBT 34128</strain>
    </source>
</reference>
<reference evidence="4" key="2">
    <citation type="journal article" date="2023" name="IMA Fungus">
        <title>Comparative genomic study of the Penicillium genus elucidates a diverse pangenome and 15 lateral gene transfer events.</title>
        <authorList>
            <person name="Petersen C."/>
            <person name="Sorensen T."/>
            <person name="Nielsen M.R."/>
            <person name="Sondergaard T.E."/>
            <person name="Sorensen J.L."/>
            <person name="Fitzpatrick D.A."/>
            <person name="Frisvad J.C."/>
            <person name="Nielsen K.L."/>
        </authorList>
    </citation>
    <scope>NUCLEOTIDE SEQUENCE</scope>
    <source>
        <strain evidence="4">IBT 34128</strain>
    </source>
</reference>
<dbReference type="Pfam" id="PF00782">
    <property type="entry name" value="DSPc"/>
    <property type="match status" value="1"/>
</dbReference>
<sequence length="361" mass="39945">MSFLSPTAEVPMSQDEQAPYVRTQEYMPAPRYPLQPYPGFPPEYFNLDDEANANDTVIVDNKIFSAASHDFAEGDFICPGFFDRAHAQLGGFTRRFNCLQWSYEMRREAQPVLPFLSLGPSSCLRDRAYLRRQGFTLLLAIRSRQYAQASLVSGDKAAADIGALADAVDVVDNQELISAFPRAVRRINDHLAGTDMDMNMDSQASFAGVNNNTNNHISSAPKKKVLVFCESGNERSAGVVIAYLMVMLNLDSAHATAMVQQRRFCVSIEDPMKQILVSFELILAAKRDVERAKRVAAVTPAPSPATLAPPSSLPVPLTRKRSFSERRKSDFGIAEGEMDVDSDEDGLAERKPVAPFQDRVV</sequence>
<dbReference type="InterPro" id="IPR000387">
    <property type="entry name" value="Tyr_Pase_dom"/>
</dbReference>
<gene>
    <name evidence="4" type="ORF">NUU61_006414</name>
</gene>
<comment type="caution">
    <text evidence="4">The sequence shown here is derived from an EMBL/GenBank/DDBJ whole genome shotgun (WGS) entry which is preliminary data.</text>
</comment>
<dbReference type="RefSeq" id="XP_056509742.1">
    <property type="nucleotide sequence ID" value="XM_056656942.1"/>
</dbReference>
<evidence type="ECO:0000313" key="5">
    <source>
        <dbReference type="Proteomes" id="UP001141434"/>
    </source>
</evidence>
<dbReference type="GO" id="GO:0062026">
    <property type="term" value="P:negative regulation of SCF-dependent proteasomal ubiquitin-dependent catabolic process"/>
    <property type="evidence" value="ECO:0007669"/>
    <property type="project" value="TreeGrafter"/>
</dbReference>
<feature type="domain" description="Tyrosine specific protein phosphatases" evidence="3">
    <location>
        <begin position="204"/>
        <end position="263"/>
    </location>
</feature>
<dbReference type="PANTHER" id="PTHR46588">
    <property type="entry name" value="SERINE/THREONINE/TYROSINE-INTERACTING PROTEIN"/>
    <property type="match status" value="1"/>
</dbReference>
<name>A0A9W9K3B1_9EURO</name>
<accession>A0A9W9K3B1</accession>
<keyword evidence="5" id="KW-1185">Reference proteome</keyword>
<dbReference type="GO" id="GO:0140096">
    <property type="term" value="F:catalytic activity, acting on a protein"/>
    <property type="evidence" value="ECO:0007669"/>
    <property type="project" value="UniProtKB-ARBA"/>
</dbReference>
<dbReference type="AlphaFoldDB" id="A0A9W9K3B1"/>
<evidence type="ECO:0000313" key="4">
    <source>
        <dbReference type="EMBL" id="KAJ5091544.1"/>
    </source>
</evidence>
<dbReference type="GeneID" id="81396111"/>
<dbReference type="InterPro" id="IPR020422">
    <property type="entry name" value="TYR_PHOSPHATASE_DUAL_dom"/>
</dbReference>
<dbReference type="GO" id="GO:0005737">
    <property type="term" value="C:cytoplasm"/>
    <property type="evidence" value="ECO:0007669"/>
    <property type="project" value="TreeGrafter"/>
</dbReference>
<dbReference type="PANTHER" id="PTHR46588:SF1">
    <property type="entry name" value="SERINE_THREONINE_TYROSINE-INTERACTING PROTEIN"/>
    <property type="match status" value="1"/>
</dbReference>
<feature type="compositionally biased region" description="Acidic residues" evidence="2">
    <location>
        <begin position="336"/>
        <end position="346"/>
    </location>
</feature>
<dbReference type="GO" id="GO:0070372">
    <property type="term" value="P:regulation of ERK1 and ERK2 cascade"/>
    <property type="evidence" value="ECO:0007669"/>
    <property type="project" value="TreeGrafter"/>
</dbReference>
<protein>
    <submittedName>
        <fullName evidence="4">Protein-tyrosine/Dual-specificity phosphatase</fullName>
    </submittedName>
</protein>
<dbReference type="GO" id="GO:0005654">
    <property type="term" value="C:nucleoplasm"/>
    <property type="evidence" value="ECO:0007669"/>
    <property type="project" value="TreeGrafter"/>
</dbReference>
<dbReference type="SMART" id="SM00195">
    <property type="entry name" value="DSPc"/>
    <property type="match status" value="1"/>
</dbReference>
<dbReference type="CDD" id="cd14498">
    <property type="entry name" value="DSP"/>
    <property type="match status" value="1"/>
</dbReference>
<dbReference type="EMBL" id="JAPMSZ010000009">
    <property type="protein sequence ID" value="KAJ5091544.1"/>
    <property type="molecule type" value="Genomic_DNA"/>
</dbReference>
<dbReference type="InterPro" id="IPR052449">
    <property type="entry name" value="STYX-Interacting_Phosphatase"/>
</dbReference>
<comment type="similarity">
    <text evidence="1">Belongs to the protein-tyrosine phosphatase family. Non-receptor class subfamily.</text>
</comment>
<dbReference type="PROSITE" id="PS50056">
    <property type="entry name" value="TYR_PHOSPHATASE_2"/>
    <property type="match status" value="1"/>
</dbReference>
<dbReference type="InterPro" id="IPR029021">
    <property type="entry name" value="Prot-tyrosine_phosphatase-like"/>
</dbReference>
<evidence type="ECO:0000256" key="2">
    <source>
        <dbReference type="SAM" id="MobiDB-lite"/>
    </source>
</evidence>